<name>A0ACC0JLA3_CHOFU</name>
<proteinExistence type="predicted"/>
<evidence type="ECO:0000313" key="2">
    <source>
        <dbReference type="Proteomes" id="UP001064048"/>
    </source>
</evidence>
<reference evidence="1 2" key="1">
    <citation type="journal article" date="2022" name="Genome Biol. Evol.">
        <title>The Spruce Budworm Genome: Reconstructing the Evolutionary History of Antifreeze Proteins.</title>
        <authorList>
            <person name="Beliveau C."/>
            <person name="Gagne P."/>
            <person name="Picq S."/>
            <person name="Vernygora O."/>
            <person name="Keeling C.I."/>
            <person name="Pinkney K."/>
            <person name="Doucet D."/>
            <person name="Wen F."/>
            <person name="Johnston J.S."/>
            <person name="Maaroufi H."/>
            <person name="Boyle B."/>
            <person name="Laroche J."/>
            <person name="Dewar K."/>
            <person name="Juretic N."/>
            <person name="Blackburn G."/>
            <person name="Nisole A."/>
            <person name="Brunet B."/>
            <person name="Brandao M."/>
            <person name="Lumley L."/>
            <person name="Duan J."/>
            <person name="Quan G."/>
            <person name="Lucarotti C.J."/>
            <person name="Roe A.D."/>
            <person name="Sperling F.A.H."/>
            <person name="Levesque R.C."/>
            <person name="Cusson M."/>
        </authorList>
    </citation>
    <scope>NUCLEOTIDE SEQUENCE [LARGE SCALE GENOMIC DNA]</scope>
    <source>
        <strain evidence="1">Glfc:IPQL:Cfum</strain>
    </source>
</reference>
<dbReference type="Proteomes" id="UP001064048">
    <property type="component" value="Chromosome 11"/>
</dbReference>
<protein>
    <submittedName>
        <fullName evidence="1">Uncharacterized protein</fullName>
    </submittedName>
</protein>
<organism evidence="1 2">
    <name type="scientific">Choristoneura fumiferana</name>
    <name type="common">Spruce budworm moth</name>
    <name type="synonym">Archips fumiferana</name>
    <dbReference type="NCBI Taxonomy" id="7141"/>
    <lineage>
        <taxon>Eukaryota</taxon>
        <taxon>Metazoa</taxon>
        <taxon>Ecdysozoa</taxon>
        <taxon>Arthropoda</taxon>
        <taxon>Hexapoda</taxon>
        <taxon>Insecta</taxon>
        <taxon>Pterygota</taxon>
        <taxon>Neoptera</taxon>
        <taxon>Endopterygota</taxon>
        <taxon>Lepidoptera</taxon>
        <taxon>Glossata</taxon>
        <taxon>Ditrysia</taxon>
        <taxon>Tortricoidea</taxon>
        <taxon>Tortricidae</taxon>
        <taxon>Tortricinae</taxon>
        <taxon>Choristoneura</taxon>
    </lineage>
</organism>
<keyword evidence="2" id="KW-1185">Reference proteome</keyword>
<gene>
    <name evidence="1" type="ORF">MSG28_006747</name>
</gene>
<accession>A0ACC0JLA3</accession>
<evidence type="ECO:0000313" key="1">
    <source>
        <dbReference type="EMBL" id="KAI8424816.1"/>
    </source>
</evidence>
<sequence>MNAKILAIVLILTTNFKICQSRNYKNFALIKLVPQNSEDMKFLQNLDTQRYIDILFWKRPYKVNSEVQLLVSPVDYDIFKERASHYKVKFIVQSEDIQQSFDKQKVGAYHALRVDTFNLNEFHTLDNINNWMADMAHHNSKFVHREVIGKTVENRDIYAFSVNKNQAKTKVIVESGIHGHEWMTVAFATYFFNELIHCDSSKNPVAKHLAYNYHWLLVPVANPDGYDYTHKKDRLWRKSRRNLGTAYGVDLNRNFDHSFGSTRVSGTSTSWVKKKYRIPIMHLNIFAIIISINFCVGKRYDKYPLLRALPSSLDHLEFFKNVSDIYDINYWQEPGLVNMHVLFTINPLDSYKFVKEADSRGINLTTVMKDVQRSKVLIEGGIHAREWISPAFVTYFINEIVKAPESKNKELKRIALTYEWYFIPVLNPDGYEYTMTEDRLWRKNRRDGYGVDLNRNFGAAFGTVGVSRNKTSAQTFCGPQAFSEPESIAMAQFVRGLKNQLEYFISFHSFGQLFIIPYAFSTKHAENFDEMKSIGDATAKKIKKRYGHKYMVGTAFDTVDFGFALPPDQILPTCQETMDGMVELFKPRTPKFIKLRGEDDNDASEKNVLNSDKYDETYCGPSAFSEPETRVMAEFTRENSKNLMYYIAFHAYGQFFIIPYSFTPKQFDNYNDMVKLGYHVAAKIHKEYKTEYTVGNAYSCVGYLASGSSTDWVKKAFKTKRHDKSSYDVI</sequence>
<dbReference type="EMBL" id="CM046111">
    <property type="protein sequence ID" value="KAI8424816.1"/>
    <property type="molecule type" value="Genomic_DNA"/>
</dbReference>
<comment type="caution">
    <text evidence="1">The sequence shown here is derived from an EMBL/GenBank/DDBJ whole genome shotgun (WGS) entry which is preliminary data.</text>
</comment>